<dbReference type="SUPFAM" id="SSF52540">
    <property type="entry name" value="P-loop containing nucleoside triphosphate hydrolases"/>
    <property type="match status" value="1"/>
</dbReference>
<organism evidence="2 3">
    <name type="scientific">Conexibacter woesei (strain DSM 14684 / CCUG 47730 / CIP 108061 / JCM 11494 / NBRC 100937 / ID131577)</name>
    <dbReference type="NCBI Taxonomy" id="469383"/>
    <lineage>
        <taxon>Bacteria</taxon>
        <taxon>Bacillati</taxon>
        <taxon>Actinomycetota</taxon>
        <taxon>Thermoleophilia</taxon>
        <taxon>Solirubrobacterales</taxon>
        <taxon>Conexibacteraceae</taxon>
        <taxon>Conexibacter</taxon>
    </lineage>
</organism>
<evidence type="ECO:0000313" key="3">
    <source>
        <dbReference type="Proteomes" id="UP000008229"/>
    </source>
</evidence>
<dbReference type="SMART" id="SM01043">
    <property type="entry name" value="BTAD"/>
    <property type="match status" value="1"/>
</dbReference>
<dbReference type="Pfam" id="PF25873">
    <property type="entry name" value="WHD_MalT"/>
    <property type="match status" value="1"/>
</dbReference>
<dbReference type="InterPro" id="IPR036388">
    <property type="entry name" value="WH-like_DNA-bd_sf"/>
</dbReference>
<dbReference type="eggNOG" id="COG2909">
    <property type="taxonomic scope" value="Bacteria"/>
</dbReference>
<dbReference type="InterPro" id="IPR027417">
    <property type="entry name" value="P-loop_NTPase"/>
</dbReference>
<gene>
    <name evidence="2" type="ordered locus">Cwoe_3996</name>
</gene>
<dbReference type="GO" id="GO:0003677">
    <property type="term" value="F:DNA binding"/>
    <property type="evidence" value="ECO:0007669"/>
    <property type="project" value="InterPro"/>
</dbReference>
<dbReference type="InterPro" id="IPR005158">
    <property type="entry name" value="BTAD"/>
</dbReference>
<dbReference type="InterPro" id="IPR051677">
    <property type="entry name" value="AfsR-DnrI-RedD_regulator"/>
</dbReference>
<dbReference type="HOGENOM" id="CLU_298042_0_0_11"/>
<reference evidence="3" key="2">
    <citation type="submission" date="2010-01" db="EMBL/GenBank/DDBJ databases">
        <title>The complete genome of Conexibacter woesei DSM 14684.</title>
        <authorList>
            <consortium name="US DOE Joint Genome Institute (JGI-PGF)"/>
            <person name="Lucas S."/>
            <person name="Copeland A."/>
            <person name="Lapidus A."/>
            <person name="Glavina del Rio T."/>
            <person name="Dalin E."/>
            <person name="Tice H."/>
            <person name="Bruce D."/>
            <person name="Goodwin L."/>
            <person name="Pitluck S."/>
            <person name="Kyrpides N."/>
            <person name="Mavromatis K."/>
            <person name="Ivanova N."/>
            <person name="Mikhailova N."/>
            <person name="Chertkov O."/>
            <person name="Brettin T."/>
            <person name="Detter J.C."/>
            <person name="Han C."/>
            <person name="Larimer F."/>
            <person name="Land M."/>
            <person name="Hauser L."/>
            <person name="Markowitz V."/>
            <person name="Cheng J.-F."/>
            <person name="Hugenholtz P."/>
            <person name="Woyke T."/>
            <person name="Wu D."/>
            <person name="Pukall R."/>
            <person name="Steenblock K."/>
            <person name="Schneider S."/>
            <person name="Klenk H.-P."/>
            <person name="Eisen J.A."/>
        </authorList>
    </citation>
    <scope>NUCLEOTIDE SEQUENCE [LARGE SCALE GENOMIC DNA]</scope>
    <source>
        <strain evidence="3">DSM 14684 / CIP 108061 / JCM 11494 / NBRC 100937 / ID131577</strain>
    </source>
</reference>
<dbReference type="Pfam" id="PF03704">
    <property type="entry name" value="BTAD"/>
    <property type="match status" value="1"/>
</dbReference>
<dbReference type="Gene3D" id="3.40.50.300">
    <property type="entry name" value="P-loop containing nucleotide triphosphate hydrolases"/>
    <property type="match status" value="1"/>
</dbReference>
<dbReference type="PANTHER" id="PTHR35807">
    <property type="entry name" value="TRANSCRIPTIONAL REGULATOR REDD-RELATED"/>
    <property type="match status" value="1"/>
</dbReference>
<dbReference type="SUPFAM" id="SSF46894">
    <property type="entry name" value="C-terminal effector domain of the bipartite response regulators"/>
    <property type="match status" value="1"/>
</dbReference>
<proteinExistence type="predicted"/>
<dbReference type="EMBL" id="CP001854">
    <property type="protein sequence ID" value="ADB52413.1"/>
    <property type="molecule type" value="Genomic_DNA"/>
</dbReference>
<dbReference type="AlphaFoldDB" id="D3F3P8"/>
<keyword evidence="3" id="KW-1185">Reference proteome</keyword>
<dbReference type="eggNOG" id="COG3629">
    <property type="taxonomic scope" value="Bacteria"/>
</dbReference>
<dbReference type="Proteomes" id="UP000008229">
    <property type="component" value="Chromosome"/>
</dbReference>
<dbReference type="Gene3D" id="1.10.10.10">
    <property type="entry name" value="Winged helix-like DNA-binding domain superfamily/Winged helix DNA-binding domain"/>
    <property type="match status" value="1"/>
</dbReference>
<dbReference type="InterPro" id="IPR016032">
    <property type="entry name" value="Sig_transdc_resp-reg_C-effctor"/>
</dbReference>
<feature type="domain" description="Bacterial transcriptional activator" evidence="1">
    <location>
        <begin position="870"/>
        <end position="1008"/>
    </location>
</feature>
<dbReference type="InterPro" id="IPR011990">
    <property type="entry name" value="TPR-like_helical_dom_sf"/>
</dbReference>
<dbReference type="KEGG" id="cwo:Cwoe_3996"/>
<dbReference type="RefSeq" id="WP_012935464.1">
    <property type="nucleotide sequence ID" value="NC_013739.1"/>
</dbReference>
<evidence type="ECO:0000313" key="2">
    <source>
        <dbReference type="EMBL" id="ADB52413.1"/>
    </source>
</evidence>
<accession>D3F3P8</accession>
<protein>
    <submittedName>
        <fullName evidence="2">Transcriptional activator domain protein</fullName>
    </submittedName>
</protein>
<dbReference type="Gene3D" id="1.25.40.10">
    <property type="entry name" value="Tetratricopeptide repeat domain"/>
    <property type="match status" value="1"/>
</dbReference>
<dbReference type="SUPFAM" id="SSF48452">
    <property type="entry name" value="TPR-like"/>
    <property type="match status" value="1"/>
</dbReference>
<reference evidence="2 3" key="1">
    <citation type="journal article" date="2010" name="Stand. Genomic Sci.">
        <title>Complete genome sequence of Conexibacter woesei type strain (ID131577).</title>
        <authorList>
            <person name="Pukall R."/>
            <person name="Lapidus A."/>
            <person name="Glavina Del Rio T."/>
            <person name="Copeland A."/>
            <person name="Tice H."/>
            <person name="Cheng J.-F."/>
            <person name="Lucas S."/>
            <person name="Chen F."/>
            <person name="Nolan M."/>
            <person name="Bruce D."/>
            <person name="Goodwin L."/>
            <person name="Pitluck S."/>
            <person name="Mavromatis K."/>
            <person name="Ivanova N."/>
            <person name="Ovchinnikova G."/>
            <person name="Pati A."/>
            <person name="Chen A."/>
            <person name="Palaniappan K."/>
            <person name="Land M."/>
            <person name="Hauser L."/>
            <person name="Chang Y.-J."/>
            <person name="Jeffries C.D."/>
            <person name="Chain P."/>
            <person name="Meincke L."/>
            <person name="Sims D."/>
            <person name="Brettin T."/>
            <person name="Detter J.C."/>
            <person name="Rohde M."/>
            <person name="Goeker M."/>
            <person name="Bristow J."/>
            <person name="Eisen J.A."/>
            <person name="Markowitz V."/>
            <person name="Kyrpides N.C."/>
            <person name="Klenk H.-P."/>
            <person name="Hugenholtz P."/>
        </authorList>
    </citation>
    <scope>NUCLEOTIDE SEQUENCE [LARGE SCALE GENOMIC DNA]</scope>
    <source>
        <strain evidence="3">DSM 14684 / CIP 108061 / JCM 11494 / NBRC 100937 / ID131577</strain>
    </source>
</reference>
<dbReference type="OrthoDB" id="134985at2"/>
<dbReference type="GO" id="GO:0006355">
    <property type="term" value="P:regulation of DNA-templated transcription"/>
    <property type="evidence" value="ECO:0007669"/>
    <property type="project" value="InterPro"/>
</dbReference>
<dbReference type="InterPro" id="IPR059106">
    <property type="entry name" value="WHD_MalT"/>
</dbReference>
<name>D3F3P8_CONWI</name>
<dbReference type="STRING" id="469383.Cwoe_3996"/>
<sequence>MPRRVGSEHPRVALIQRKLAPPPPPAPLVERPRLEQLLEALFERHRVVVVSATAGAGKTTAVAAAARRLTWPLAWLSVDRTDAAPGRLVTYLEAALARTRPELAGLASEALAAGIPHAEAVGLLIEAAGDAPLLIVLDDLERLGDAPEALAVIEALLRYAPPAVHVALISRRDVPSVLSVPSGHVSATISEGDLAFTVTEAAEALELLGERETDAAEVVAATGGWVTGVLFEAWRSAAHVAGLGGEADPLDGYLSSQLLEQLDPAARDFLVATSVLEEVTVARATALGQPAAAERVLALRAAHLPVVWGEGGTSMRCHPRFRDYLLARLERRGPDAVREVRVAHGRLLAREGHHEEATEVLLRAGADEQALTSAEQAIFPVIERLDGAVAERWLTALADVAPSGATQLTIAELALSLTGDDYRRGVRVADQLVELDERERLAHASDRAAGLMASLYAGVGRLDDAHAVLDAASGGLGASTVRYMLRMYEGGPAQPRPEPGGEEADGVLSYADYFCGRLDKLGEAPLSRWAYAVARPWQIAARAALGHTAEALELYEAAQDAGVMTVSLAVCPGPEVLMDAGRLEQARALIAHGRRLARATGALDLECVNRLMEGKLALRLERDPEAARAVLEQLERDLEPHAWPFLIGPINAWLGAALLLQGDDVAALARLSRAVEVLVDADLILELPTAAGYLAEAQWRAGDEEAADRAADLALDASHRLGSNHRLLQALTDYPAVVSRRIDAEQGADSAWHELGRALIAQGAGGLSVIGSVVELREFGEPALAIAGATVRARIAKSYELVAFLIVRGGDGVDRDELLDALFDGRADDSARSYLRQAIYWVRRALPEGGLLVEKRRVRLGAELTVSSESTTFEARLAEAARLQGEERLAATRAALELYDRGEYLAGAASGWVAARREQLAERALDARYEAAELAFAAGAYGDGRALAEQVLGADPLREAAWRLLMRIASALGDEDRVIATFRDCERALATIGTAPSAVTRELVERLRR</sequence>
<evidence type="ECO:0000259" key="1">
    <source>
        <dbReference type="SMART" id="SM01043"/>
    </source>
</evidence>